<dbReference type="InterPro" id="IPR006311">
    <property type="entry name" value="TAT_signal"/>
</dbReference>
<feature type="domain" description="Solute-binding protein family 5" evidence="2">
    <location>
        <begin position="110"/>
        <end position="428"/>
    </location>
</feature>
<dbReference type="Gene3D" id="3.90.76.10">
    <property type="entry name" value="Dipeptide-binding Protein, Domain 1"/>
    <property type="match status" value="1"/>
</dbReference>
<dbReference type="Pfam" id="PF00496">
    <property type="entry name" value="SBP_bac_5"/>
    <property type="match status" value="1"/>
</dbReference>
<evidence type="ECO:0000313" key="3">
    <source>
        <dbReference type="EMBL" id="CAA9314979.1"/>
    </source>
</evidence>
<dbReference type="InterPro" id="IPR000914">
    <property type="entry name" value="SBP_5_dom"/>
</dbReference>
<dbReference type="GO" id="GO:0042597">
    <property type="term" value="C:periplasmic space"/>
    <property type="evidence" value="ECO:0007669"/>
    <property type="project" value="UniProtKB-ARBA"/>
</dbReference>
<keyword evidence="1" id="KW-1133">Transmembrane helix</keyword>
<sequence>MANRSAHEPHQVDPRLSRRQLLHYSGVAAAAVAGSSFLAACGGGGGGNGGDGGNGGSGGGERRSGGLLIHGATGGGAKDTIDPHQPVNAADISRVCNLYEPLLFFNNDYELEPALAESVEPSKDAKTWTITMRQGVTFHNGKPVTANDAWLSIQRVADPKAPLSAGGQLSQIIDFKASKVVDDATLKLVLNTPYAILDSLLAEYTLGIIPDGKFDPKNPVGTGAFAYKSFTPGKTSTFTKFADYWGEAAFVDELQIQDFADDNAKVNALQAGQIQTLDNLPYNLVDTIKGAGGGVLVAEGGQWTPFTMRVDQAPFDDVRVRQAFRLIVDRQAMIDQTLSGYGTLGNDLYAPLDEHYASDLPQREQDIEQARSLLQQAGQEGLQVELFTGDDIGSVAVPAANLFAEQAKQAGVDVKVTKKTPFYDDDYLSYTFAQDFWNTRNYIPQAVVGTFPPELGGTYNETHWDNEQHRELVTAAAREVDEAKRGDLVRQAQEIEYNEGGLIIWGFRQQVDAYAQNVQGLEPSKYLPLGQYKFHKVSV</sequence>
<dbReference type="GO" id="GO:0015833">
    <property type="term" value="P:peptide transport"/>
    <property type="evidence" value="ECO:0007669"/>
    <property type="project" value="TreeGrafter"/>
</dbReference>
<evidence type="ECO:0000256" key="1">
    <source>
        <dbReference type="SAM" id="Phobius"/>
    </source>
</evidence>
<dbReference type="PROSITE" id="PS51318">
    <property type="entry name" value="TAT"/>
    <property type="match status" value="1"/>
</dbReference>
<feature type="transmembrane region" description="Helical" evidence="1">
    <location>
        <begin position="21"/>
        <end position="40"/>
    </location>
</feature>
<dbReference type="PANTHER" id="PTHR30290">
    <property type="entry name" value="PERIPLASMIC BINDING COMPONENT OF ABC TRANSPORTER"/>
    <property type="match status" value="1"/>
</dbReference>
<dbReference type="Gene3D" id="3.10.105.10">
    <property type="entry name" value="Dipeptide-binding Protein, Domain 3"/>
    <property type="match status" value="1"/>
</dbReference>
<organism evidence="3">
    <name type="scientific">uncultured Nocardioidaceae bacterium</name>
    <dbReference type="NCBI Taxonomy" id="253824"/>
    <lineage>
        <taxon>Bacteria</taxon>
        <taxon>Bacillati</taxon>
        <taxon>Actinomycetota</taxon>
        <taxon>Actinomycetes</taxon>
        <taxon>Propionibacteriales</taxon>
        <taxon>Nocardioidaceae</taxon>
        <taxon>environmental samples</taxon>
    </lineage>
</organism>
<reference evidence="3" key="1">
    <citation type="submission" date="2020-02" db="EMBL/GenBank/DDBJ databases">
        <authorList>
            <person name="Meier V. D."/>
        </authorList>
    </citation>
    <scope>NUCLEOTIDE SEQUENCE</scope>
    <source>
        <strain evidence="3">AVDCRST_MAG36</strain>
    </source>
</reference>
<dbReference type="InterPro" id="IPR030678">
    <property type="entry name" value="Peptide/Ni-bd"/>
</dbReference>
<keyword evidence="1" id="KW-0812">Transmembrane</keyword>
<keyword evidence="1" id="KW-0472">Membrane</keyword>
<protein>
    <submittedName>
        <fullName evidence="3">ABC transporter, substrate-binding protein (Cluster 5, nickel/peptides/opines)</fullName>
    </submittedName>
</protein>
<dbReference type="CDD" id="cd08503">
    <property type="entry name" value="PBP2_NikA_DppA_OppA_like_17"/>
    <property type="match status" value="1"/>
</dbReference>
<proteinExistence type="predicted"/>
<dbReference type="EMBL" id="CADCUH010000005">
    <property type="protein sequence ID" value="CAA9314979.1"/>
    <property type="molecule type" value="Genomic_DNA"/>
</dbReference>
<dbReference type="SUPFAM" id="SSF53850">
    <property type="entry name" value="Periplasmic binding protein-like II"/>
    <property type="match status" value="1"/>
</dbReference>
<name>A0A6J4KTJ3_9ACTN</name>
<evidence type="ECO:0000259" key="2">
    <source>
        <dbReference type="Pfam" id="PF00496"/>
    </source>
</evidence>
<dbReference type="AlphaFoldDB" id="A0A6J4KTJ3"/>
<dbReference type="GO" id="GO:1904680">
    <property type="term" value="F:peptide transmembrane transporter activity"/>
    <property type="evidence" value="ECO:0007669"/>
    <property type="project" value="TreeGrafter"/>
</dbReference>
<gene>
    <name evidence="3" type="ORF">AVDCRST_MAG36-62</name>
</gene>
<dbReference type="GO" id="GO:0043190">
    <property type="term" value="C:ATP-binding cassette (ABC) transporter complex"/>
    <property type="evidence" value="ECO:0007669"/>
    <property type="project" value="InterPro"/>
</dbReference>
<dbReference type="InterPro" id="IPR039424">
    <property type="entry name" value="SBP_5"/>
</dbReference>
<dbReference type="PIRSF" id="PIRSF002741">
    <property type="entry name" value="MppA"/>
    <property type="match status" value="1"/>
</dbReference>
<dbReference type="Gene3D" id="3.40.190.10">
    <property type="entry name" value="Periplasmic binding protein-like II"/>
    <property type="match status" value="1"/>
</dbReference>
<accession>A0A6J4KTJ3</accession>